<evidence type="ECO:0000313" key="2">
    <source>
        <dbReference type="EMBL" id="KAJ4457411.1"/>
    </source>
</evidence>
<dbReference type="Proteomes" id="UP001141327">
    <property type="component" value="Unassembled WGS sequence"/>
</dbReference>
<evidence type="ECO:0000313" key="4">
    <source>
        <dbReference type="Proteomes" id="UP001141327"/>
    </source>
</evidence>
<keyword evidence="1" id="KW-0812">Transmembrane</keyword>
<accession>A0ABQ8UHP6</accession>
<sequence length="75" mass="8790">MVGSMTGTPVHALRDAPKSTKRLYQKGTSQLYQSPNRVYRIFFGTFCFWYIAWYMSGTGLVHVWYRLVQKTGYQN</sequence>
<feature type="transmembrane region" description="Helical" evidence="1">
    <location>
        <begin position="41"/>
        <end position="65"/>
    </location>
</feature>
<dbReference type="EMBL" id="JAPMOS010000047">
    <property type="protein sequence ID" value="KAJ4457411.1"/>
    <property type="molecule type" value="Genomic_DNA"/>
</dbReference>
<evidence type="ECO:0000313" key="3">
    <source>
        <dbReference type="EMBL" id="KAJ4457418.1"/>
    </source>
</evidence>
<protein>
    <submittedName>
        <fullName evidence="2">Uncharacterized protein</fullName>
    </submittedName>
</protein>
<keyword evidence="4" id="KW-1185">Reference proteome</keyword>
<reference evidence="2" key="1">
    <citation type="journal article" date="2022" name="bioRxiv">
        <title>Genomics of Preaxostyla Flagellates Illuminates Evolutionary Transitions and the Path Towards Mitochondrial Loss.</title>
        <authorList>
            <person name="Novak L.V.F."/>
            <person name="Treitli S.C."/>
            <person name="Pyrih J."/>
            <person name="Halakuc P."/>
            <person name="Pipaliya S.V."/>
            <person name="Vacek V."/>
            <person name="Brzon O."/>
            <person name="Soukal P."/>
            <person name="Eme L."/>
            <person name="Dacks J.B."/>
            <person name="Karnkowska A."/>
            <person name="Elias M."/>
            <person name="Hampl V."/>
        </authorList>
    </citation>
    <scope>NUCLEOTIDE SEQUENCE</scope>
    <source>
        <strain evidence="2">RCP-MX</strain>
    </source>
</reference>
<gene>
    <name evidence="2" type="ORF">PAPYR_7113</name>
    <name evidence="3" type="ORF">PAPYR_7124</name>
</gene>
<evidence type="ECO:0000256" key="1">
    <source>
        <dbReference type="SAM" id="Phobius"/>
    </source>
</evidence>
<organism evidence="2 4">
    <name type="scientific">Paratrimastix pyriformis</name>
    <dbReference type="NCBI Taxonomy" id="342808"/>
    <lineage>
        <taxon>Eukaryota</taxon>
        <taxon>Metamonada</taxon>
        <taxon>Preaxostyla</taxon>
        <taxon>Paratrimastigidae</taxon>
        <taxon>Paratrimastix</taxon>
    </lineage>
</organism>
<proteinExistence type="predicted"/>
<dbReference type="EMBL" id="JAPMOS010000047">
    <property type="protein sequence ID" value="KAJ4457418.1"/>
    <property type="molecule type" value="Genomic_DNA"/>
</dbReference>
<comment type="caution">
    <text evidence="2">The sequence shown here is derived from an EMBL/GenBank/DDBJ whole genome shotgun (WGS) entry which is preliminary data.</text>
</comment>
<keyword evidence="1" id="KW-0472">Membrane</keyword>
<name>A0ABQ8UHP6_9EUKA</name>
<keyword evidence="1" id="KW-1133">Transmembrane helix</keyword>